<name>A0A1M7ZMN6_9HYPH</name>
<feature type="transmembrane region" description="Helical" evidence="1">
    <location>
        <begin position="109"/>
        <end position="134"/>
    </location>
</feature>
<feature type="transmembrane region" description="Helical" evidence="1">
    <location>
        <begin position="81"/>
        <end position="103"/>
    </location>
</feature>
<gene>
    <name evidence="2" type="ORF">SAMN02745172_02810</name>
</gene>
<dbReference type="Proteomes" id="UP000186406">
    <property type="component" value="Unassembled WGS sequence"/>
</dbReference>
<proteinExistence type="predicted"/>
<feature type="transmembrane region" description="Helical" evidence="1">
    <location>
        <begin position="141"/>
        <end position="163"/>
    </location>
</feature>
<keyword evidence="1" id="KW-0472">Membrane</keyword>
<accession>A0A1M7ZMN6</accession>
<evidence type="ECO:0000313" key="2">
    <source>
        <dbReference type="EMBL" id="SHO66155.1"/>
    </source>
</evidence>
<keyword evidence="3" id="KW-1185">Reference proteome</keyword>
<sequence>MVIARSRRAILGARVVMPVRRVVGVQPVVMVRPVGVVGMRMGVAVSVGRHRPVRFDVGVDVHMLVRVGPVRRDRFAPGLRMSVGVGVGMGLGMGMAMTMVVAVPTVIMVVVMMPVAMGVAVVVVVMVVTVIVVMTVGMGRFVLGEAVVVVVAAAMVVGAALGAEGAHHRLHGTAEAAHHVGENVVVLDEDRGFGDLGRGMAVADVPGDAGERERIGRLDREEPLGRGLHLDEAAVIQHQRIAVVEHDGLAEIEQEGEPALGAENDATPVPAGMVEGDAVDDLFAVDLAVAEDGSGTQHDVRFRIGPGLERFPI</sequence>
<dbReference type="AntiFam" id="ANF00221">
    <property type="entry name" value="Shadow ORF (opposite ureE)"/>
</dbReference>
<organism evidence="2 3">
    <name type="scientific">Pseudoxanthobacter soli DSM 19599</name>
    <dbReference type="NCBI Taxonomy" id="1123029"/>
    <lineage>
        <taxon>Bacteria</taxon>
        <taxon>Pseudomonadati</taxon>
        <taxon>Pseudomonadota</taxon>
        <taxon>Alphaproteobacteria</taxon>
        <taxon>Hyphomicrobiales</taxon>
        <taxon>Segnochrobactraceae</taxon>
        <taxon>Pseudoxanthobacter</taxon>
    </lineage>
</organism>
<dbReference type="EMBL" id="FRXO01000005">
    <property type="protein sequence ID" value="SHO66155.1"/>
    <property type="molecule type" value="Genomic_DNA"/>
</dbReference>
<protein>
    <submittedName>
        <fullName evidence="2">Uncharacterized protein</fullName>
    </submittedName>
</protein>
<dbReference type="AlphaFoldDB" id="A0A1M7ZMN6"/>
<evidence type="ECO:0000313" key="3">
    <source>
        <dbReference type="Proteomes" id="UP000186406"/>
    </source>
</evidence>
<evidence type="ECO:0000256" key="1">
    <source>
        <dbReference type="SAM" id="Phobius"/>
    </source>
</evidence>
<keyword evidence="1" id="KW-1133">Transmembrane helix</keyword>
<keyword evidence="1" id="KW-0812">Transmembrane</keyword>
<dbReference type="STRING" id="1123029.SAMN02745172_02810"/>
<reference evidence="2 3" key="1">
    <citation type="submission" date="2016-12" db="EMBL/GenBank/DDBJ databases">
        <authorList>
            <person name="Song W.-J."/>
            <person name="Kurnit D.M."/>
        </authorList>
    </citation>
    <scope>NUCLEOTIDE SEQUENCE [LARGE SCALE GENOMIC DNA]</scope>
    <source>
        <strain evidence="2 3">DSM 19599</strain>
    </source>
</reference>